<dbReference type="InterPro" id="IPR024021">
    <property type="entry name" value="FeFe-hyd_HydE_rSAM"/>
</dbReference>
<evidence type="ECO:0000256" key="2">
    <source>
        <dbReference type="ARBA" id="ARBA00022691"/>
    </source>
</evidence>
<dbReference type="PIRSF" id="PIRSF004762">
    <property type="entry name" value="CHP00423"/>
    <property type="match status" value="1"/>
</dbReference>
<dbReference type="SFLD" id="SFLDF00348">
    <property type="entry name" value="FeFe_hydrogenase_maturase_(Hyd"/>
    <property type="match status" value="1"/>
</dbReference>
<feature type="binding site" evidence="8">
    <location>
        <position position="186"/>
    </location>
    <ligand>
        <name>S-adenosyl-L-methionine</name>
        <dbReference type="ChEBI" id="CHEBI:59789"/>
    </ligand>
</feature>
<organism evidence="10 11">
    <name type="scientific">Blautia segnis</name>
    <dbReference type="NCBI Taxonomy" id="2763030"/>
    <lineage>
        <taxon>Bacteria</taxon>
        <taxon>Bacillati</taxon>
        <taxon>Bacillota</taxon>
        <taxon>Clostridia</taxon>
        <taxon>Lachnospirales</taxon>
        <taxon>Lachnospiraceae</taxon>
        <taxon>Blautia</taxon>
    </lineage>
</organism>
<comment type="caution">
    <text evidence="10">The sequence shown here is derived from an EMBL/GenBank/DDBJ whole genome shotgun (WGS) entry which is preliminary data.</text>
</comment>
<dbReference type="GO" id="GO:0044272">
    <property type="term" value="P:sulfur compound biosynthetic process"/>
    <property type="evidence" value="ECO:0007669"/>
    <property type="project" value="UniProtKB-ARBA"/>
</dbReference>
<feature type="binding site" evidence="8">
    <location>
        <position position="141"/>
    </location>
    <ligand>
        <name>(3R)-3-methyl-D-ornithine</name>
        <dbReference type="ChEBI" id="CHEBI:64642"/>
    </ligand>
</feature>
<dbReference type="RefSeq" id="WP_021925125.1">
    <property type="nucleotide sequence ID" value="NZ_JACOOT010000019.1"/>
</dbReference>
<feature type="binding site" evidence="7">
    <location>
        <position position="66"/>
    </location>
    <ligand>
        <name>[4Fe-4S] cluster</name>
        <dbReference type="ChEBI" id="CHEBI:49883"/>
        <note>4Fe-4S-S-AdoMet</note>
    </ligand>
</feature>
<evidence type="ECO:0000256" key="7">
    <source>
        <dbReference type="PIRSR" id="PIRSR004762-1"/>
    </source>
</evidence>
<dbReference type="InterPro" id="IPR034422">
    <property type="entry name" value="HydE/PylB-like"/>
</dbReference>
<dbReference type="SFLD" id="SFLDS00029">
    <property type="entry name" value="Radical_SAM"/>
    <property type="match status" value="1"/>
</dbReference>
<comment type="cofactor">
    <cofactor evidence="7">
        <name>[4Fe-4S] cluster</name>
        <dbReference type="ChEBI" id="CHEBI:49883"/>
    </cofactor>
    <text evidence="7">Binds 1 [4Fe-4S] cluster. The cluster is coordinated with 3 cysteines and an exchangeable S-adenosyl-L-methionine.</text>
</comment>
<dbReference type="InterPro" id="IPR010722">
    <property type="entry name" value="BATS_dom"/>
</dbReference>
<evidence type="ECO:0000256" key="4">
    <source>
        <dbReference type="ARBA" id="ARBA00023004"/>
    </source>
</evidence>
<dbReference type="InterPro" id="IPR058240">
    <property type="entry name" value="rSAM_sf"/>
</dbReference>
<evidence type="ECO:0000256" key="8">
    <source>
        <dbReference type="PIRSR" id="PIRSR004762-2"/>
    </source>
</evidence>
<dbReference type="SFLD" id="SFLDG01280">
    <property type="entry name" value="HydE/PylB-like"/>
    <property type="match status" value="1"/>
</dbReference>
<dbReference type="EMBL" id="JACOOT010000019">
    <property type="protein sequence ID" value="MBC5651113.1"/>
    <property type="molecule type" value="Genomic_DNA"/>
</dbReference>
<dbReference type="SFLD" id="SFLDG01060">
    <property type="entry name" value="BATS_domain_containing"/>
    <property type="match status" value="1"/>
</dbReference>
<feature type="binding site" evidence="7">
    <location>
        <position position="70"/>
    </location>
    <ligand>
        <name>[4Fe-4S] cluster</name>
        <dbReference type="ChEBI" id="CHEBI:49883"/>
        <note>4Fe-4S-S-AdoMet</note>
    </ligand>
</feature>
<comment type="cofactor">
    <cofactor evidence="6">
        <name>[2Fe-2S] cluster</name>
        <dbReference type="ChEBI" id="CHEBI:190135"/>
    </cofactor>
</comment>
<dbReference type="PROSITE" id="PS51918">
    <property type="entry name" value="RADICAL_SAM"/>
    <property type="match status" value="1"/>
</dbReference>
<dbReference type="NCBIfam" id="TIGR03956">
    <property type="entry name" value="rSAM_HydE"/>
    <property type="match status" value="1"/>
</dbReference>
<dbReference type="GO" id="GO:0046872">
    <property type="term" value="F:metal ion binding"/>
    <property type="evidence" value="ECO:0007669"/>
    <property type="project" value="UniProtKB-KW"/>
</dbReference>
<dbReference type="PANTHER" id="PTHR43726:SF1">
    <property type="entry name" value="BIOTIN SYNTHASE"/>
    <property type="match status" value="1"/>
</dbReference>
<gene>
    <name evidence="10" type="primary">hydE</name>
    <name evidence="10" type="ORF">H8S54_08335</name>
</gene>
<dbReference type="Proteomes" id="UP000652847">
    <property type="component" value="Unassembled WGS sequence"/>
</dbReference>
<dbReference type="SMART" id="SM00729">
    <property type="entry name" value="Elp3"/>
    <property type="match status" value="1"/>
</dbReference>
<protein>
    <submittedName>
        <fullName evidence="10">[FeFe] hydrogenase H-cluster radical SAM maturase HydE</fullName>
    </submittedName>
</protein>
<keyword evidence="5 7" id="KW-0411">Iron-sulfur</keyword>
<keyword evidence="3" id="KW-0479">Metal-binding</keyword>
<dbReference type="GO" id="GO:0042364">
    <property type="term" value="P:water-soluble vitamin biosynthetic process"/>
    <property type="evidence" value="ECO:0007669"/>
    <property type="project" value="UniProtKB-ARBA"/>
</dbReference>
<dbReference type="GO" id="GO:0051539">
    <property type="term" value="F:4 iron, 4 sulfur cluster binding"/>
    <property type="evidence" value="ECO:0007669"/>
    <property type="project" value="UniProtKB-KW"/>
</dbReference>
<dbReference type="InterPro" id="IPR007197">
    <property type="entry name" value="rSAM"/>
</dbReference>
<feature type="domain" description="Radical SAM core" evidence="9">
    <location>
        <begin position="52"/>
        <end position="274"/>
    </location>
</feature>
<dbReference type="Pfam" id="PF04055">
    <property type="entry name" value="Radical_SAM"/>
    <property type="match status" value="1"/>
</dbReference>
<dbReference type="SMART" id="SM00876">
    <property type="entry name" value="BATS"/>
    <property type="match status" value="1"/>
</dbReference>
<feature type="binding site" evidence="8">
    <location>
        <position position="166"/>
    </location>
    <ligand>
        <name>S-adenosyl-L-methionine</name>
        <dbReference type="ChEBI" id="CHEBI:59789"/>
    </ligand>
</feature>
<keyword evidence="1 7" id="KW-0004">4Fe-4S</keyword>
<keyword evidence="2 7" id="KW-0949">S-adenosyl-L-methionine</keyword>
<dbReference type="PANTHER" id="PTHR43726">
    <property type="entry name" value="3-METHYLORNITHINE SYNTHASE"/>
    <property type="match status" value="1"/>
</dbReference>
<keyword evidence="4 7" id="KW-0408">Iron</keyword>
<dbReference type="InterPro" id="IPR006638">
    <property type="entry name" value="Elp3/MiaA/NifB-like_rSAM"/>
</dbReference>
<dbReference type="SUPFAM" id="SSF102114">
    <property type="entry name" value="Radical SAM enzymes"/>
    <property type="match status" value="1"/>
</dbReference>
<evidence type="ECO:0000259" key="9">
    <source>
        <dbReference type="PROSITE" id="PS51918"/>
    </source>
</evidence>
<feature type="binding site" evidence="7">
    <location>
        <position position="73"/>
    </location>
    <ligand>
        <name>[4Fe-4S] cluster</name>
        <dbReference type="ChEBI" id="CHEBI:49883"/>
        <note>4Fe-4S-S-AdoMet</note>
    </ligand>
</feature>
<evidence type="ECO:0000256" key="3">
    <source>
        <dbReference type="ARBA" id="ARBA00022723"/>
    </source>
</evidence>
<sequence>MIQAQIERIDKLEQQHILPKEELITLLDGQNEALSAYLFSRADAVRRVNYGTDVYVRGLIEFTNYCRNDCYYCGIRRSNPNASRYRLTEEEILGCCKEGYQLGFRTFVLQGGEDPFYTPERIEHLVRSIKSQHPDCAITLSVGEHDRETYQRWFDAGAERYLLRHETAEDAHYRILHPPELSLAHRKQCLWDLKSIGYQVGCGFMVGSPGQNSSQLAEDLLFIHELQPEMVGIGPFIPQKDTPFRAQAPGTLEQTLFLLGILRLMLPQALLPATTALGTIHPKGREKGIQAGANVCMPNLSPTEVREKYALYDNKICTGDEAAQCRNCLSMRMKSIGYQVVVSRGDHLSRRSK</sequence>
<proteinExistence type="predicted"/>
<dbReference type="AlphaFoldDB" id="A0A8I0DRR6"/>
<dbReference type="InterPro" id="IPR013785">
    <property type="entry name" value="Aldolase_TIM"/>
</dbReference>
<dbReference type="Gene3D" id="3.20.20.70">
    <property type="entry name" value="Aldolase class I"/>
    <property type="match status" value="1"/>
</dbReference>
<evidence type="ECO:0000313" key="11">
    <source>
        <dbReference type="Proteomes" id="UP000652847"/>
    </source>
</evidence>
<evidence type="ECO:0000256" key="1">
    <source>
        <dbReference type="ARBA" id="ARBA00022485"/>
    </source>
</evidence>
<name>A0A8I0DRR6_9FIRM</name>
<accession>A0A8I0DRR6</accession>
<evidence type="ECO:0000256" key="6">
    <source>
        <dbReference type="ARBA" id="ARBA00034078"/>
    </source>
</evidence>
<evidence type="ECO:0000313" key="10">
    <source>
        <dbReference type="EMBL" id="MBC5651113.1"/>
    </source>
</evidence>
<dbReference type="CDD" id="cd01335">
    <property type="entry name" value="Radical_SAM"/>
    <property type="match status" value="1"/>
</dbReference>
<keyword evidence="11" id="KW-1185">Reference proteome</keyword>
<evidence type="ECO:0000256" key="5">
    <source>
        <dbReference type="ARBA" id="ARBA00023014"/>
    </source>
</evidence>
<dbReference type="GO" id="GO:0016740">
    <property type="term" value="F:transferase activity"/>
    <property type="evidence" value="ECO:0007669"/>
    <property type="project" value="TreeGrafter"/>
</dbReference>
<reference evidence="10 11" key="1">
    <citation type="submission" date="2020-08" db="EMBL/GenBank/DDBJ databases">
        <title>Genome public.</title>
        <authorList>
            <person name="Liu C."/>
            <person name="Sun Q."/>
        </authorList>
    </citation>
    <scope>NUCLEOTIDE SEQUENCE [LARGE SCALE GENOMIC DNA]</scope>
    <source>
        <strain evidence="10 11">BX17</strain>
    </source>
</reference>